<gene>
    <name evidence="8" type="ORF">Rhe02_28750</name>
</gene>
<proteinExistence type="inferred from homology"/>
<comment type="similarity">
    <text evidence="1">Belongs to the peptidase C40 family.</text>
</comment>
<evidence type="ECO:0000256" key="1">
    <source>
        <dbReference type="ARBA" id="ARBA00007074"/>
    </source>
</evidence>
<evidence type="ECO:0000259" key="7">
    <source>
        <dbReference type="PROSITE" id="PS51935"/>
    </source>
</evidence>
<feature type="signal peptide" evidence="6">
    <location>
        <begin position="1"/>
        <end position="27"/>
    </location>
</feature>
<keyword evidence="2" id="KW-0645">Protease</keyword>
<evidence type="ECO:0000256" key="4">
    <source>
        <dbReference type="ARBA" id="ARBA00022807"/>
    </source>
</evidence>
<dbReference type="Gene3D" id="3.90.1720.10">
    <property type="entry name" value="endopeptidase domain like (from Nostoc punctiforme)"/>
    <property type="match status" value="1"/>
</dbReference>
<dbReference type="PANTHER" id="PTHR47359:SF3">
    <property type="entry name" value="NLP_P60 DOMAIN-CONTAINING PROTEIN-RELATED"/>
    <property type="match status" value="1"/>
</dbReference>
<evidence type="ECO:0000256" key="5">
    <source>
        <dbReference type="SAM" id="Coils"/>
    </source>
</evidence>
<dbReference type="GO" id="GO:0008234">
    <property type="term" value="F:cysteine-type peptidase activity"/>
    <property type="evidence" value="ECO:0007669"/>
    <property type="project" value="UniProtKB-KW"/>
</dbReference>
<name>A0A8J3Q7R4_9ACTN</name>
<sequence length="319" mass="34025">MRTALRLLIPVGALCIGILAATSTAYAEPTVAQLEQQITEKSTELEKIVEQYNQLNEQLKATQAEITTLQAAIGPLEQRASQAQDRVADLADTAYKTTGVNGLSILLSGVDGRQMLERLGTLQHLANGQQALIAEAHQTSAKHTAATKALEQRQAEEDARVKISADQRKAIEGELDKLNALKMKARGTTTSGSSAAYTGPIPQIAGAAGAAVTFAYQAIGKPYVFAADGPDSYDCSGLTMAAWAAAGKSLAHYTVTQWEQTARLNRSQLEPGDLVFYSDLGHVAIYVGDNKVIHAPTPGDHVKISSIDMMTPYGYGRVK</sequence>
<dbReference type="Pfam" id="PF00877">
    <property type="entry name" value="NLPC_P60"/>
    <property type="match status" value="1"/>
</dbReference>
<organism evidence="8 9">
    <name type="scientific">Rhizocola hellebori</name>
    <dbReference type="NCBI Taxonomy" id="1392758"/>
    <lineage>
        <taxon>Bacteria</taxon>
        <taxon>Bacillati</taxon>
        <taxon>Actinomycetota</taxon>
        <taxon>Actinomycetes</taxon>
        <taxon>Micromonosporales</taxon>
        <taxon>Micromonosporaceae</taxon>
        <taxon>Rhizocola</taxon>
    </lineage>
</organism>
<keyword evidence="6" id="KW-0732">Signal</keyword>
<keyword evidence="3" id="KW-0378">Hydrolase</keyword>
<accession>A0A8J3Q7R4</accession>
<dbReference type="RefSeq" id="WP_203908685.1">
    <property type="nucleotide sequence ID" value="NZ_BONY01000015.1"/>
</dbReference>
<reference evidence="8" key="1">
    <citation type="submission" date="2021-01" db="EMBL/GenBank/DDBJ databases">
        <title>Whole genome shotgun sequence of Rhizocola hellebori NBRC 109834.</title>
        <authorList>
            <person name="Komaki H."/>
            <person name="Tamura T."/>
        </authorList>
    </citation>
    <scope>NUCLEOTIDE SEQUENCE</scope>
    <source>
        <strain evidence="8">NBRC 109834</strain>
    </source>
</reference>
<keyword evidence="9" id="KW-1185">Reference proteome</keyword>
<dbReference type="InterPro" id="IPR000064">
    <property type="entry name" value="NLP_P60_dom"/>
</dbReference>
<feature type="coiled-coil region" evidence="5">
    <location>
        <begin position="31"/>
        <end position="72"/>
    </location>
</feature>
<dbReference type="EMBL" id="BONY01000015">
    <property type="protein sequence ID" value="GIH04808.1"/>
    <property type="molecule type" value="Genomic_DNA"/>
</dbReference>
<dbReference type="InterPro" id="IPR038765">
    <property type="entry name" value="Papain-like_cys_pep_sf"/>
</dbReference>
<dbReference type="GO" id="GO:0006508">
    <property type="term" value="P:proteolysis"/>
    <property type="evidence" value="ECO:0007669"/>
    <property type="project" value="UniProtKB-KW"/>
</dbReference>
<dbReference type="InterPro" id="IPR051794">
    <property type="entry name" value="PG_Endopeptidase_C40"/>
</dbReference>
<dbReference type="SUPFAM" id="SSF54001">
    <property type="entry name" value="Cysteine proteinases"/>
    <property type="match status" value="1"/>
</dbReference>
<evidence type="ECO:0000256" key="2">
    <source>
        <dbReference type="ARBA" id="ARBA00022670"/>
    </source>
</evidence>
<dbReference type="Proteomes" id="UP000612899">
    <property type="component" value="Unassembled WGS sequence"/>
</dbReference>
<evidence type="ECO:0000313" key="9">
    <source>
        <dbReference type="Proteomes" id="UP000612899"/>
    </source>
</evidence>
<dbReference type="PANTHER" id="PTHR47359">
    <property type="entry name" value="PEPTIDOGLYCAN DL-ENDOPEPTIDASE CWLO"/>
    <property type="match status" value="1"/>
</dbReference>
<dbReference type="Gene3D" id="1.20.5.340">
    <property type="match status" value="1"/>
</dbReference>
<comment type="caution">
    <text evidence="8">The sequence shown here is derived from an EMBL/GenBank/DDBJ whole genome shotgun (WGS) entry which is preliminary data.</text>
</comment>
<feature type="domain" description="NlpC/P60" evidence="7">
    <location>
        <begin position="205"/>
        <end position="319"/>
    </location>
</feature>
<evidence type="ECO:0000256" key="3">
    <source>
        <dbReference type="ARBA" id="ARBA00022801"/>
    </source>
</evidence>
<dbReference type="PROSITE" id="PS51935">
    <property type="entry name" value="NLPC_P60"/>
    <property type="match status" value="1"/>
</dbReference>
<evidence type="ECO:0000256" key="6">
    <source>
        <dbReference type="SAM" id="SignalP"/>
    </source>
</evidence>
<keyword evidence="4" id="KW-0788">Thiol protease</keyword>
<dbReference type="AlphaFoldDB" id="A0A8J3Q7R4"/>
<feature type="chain" id="PRO_5035264022" description="NlpC/P60 domain-containing protein" evidence="6">
    <location>
        <begin position="28"/>
        <end position="319"/>
    </location>
</feature>
<protein>
    <recommendedName>
        <fullName evidence="7">NlpC/P60 domain-containing protein</fullName>
    </recommendedName>
</protein>
<keyword evidence="5" id="KW-0175">Coiled coil</keyword>
<evidence type="ECO:0000313" key="8">
    <source>
        <dbReference type="EMBL" id="GIH04808.1"/>
    </source>
</evidence>